<name>A0A482V7B7_ASBVE</name>
<organism evidence="4 5">
    <name type="scientific">Asbolus verrucosus</name>
    <name type="common">Desert ironclad beetle</name>
    <dbReference type="NCBI Taxonomy" id="1661398"/>
    <lineage>
        <taxon>Eukaryota</taxon>
        <taxon>Metazoa</taxon>
        <taxon>Ecdysozoa</taxon>
        <taxon>Arthropoda</taxon>
        <taxon>Hexapoda</taxon>
        <taxon>Insecta</taxon>
        <taxon>Pterygota</taxon>
        <taxon>Neoptera</taxon>
        <taxon>Endopterygota</taxon>
        <taxon>Coleoptera</taxon>
        <taxon>Polyphaga</taxon>
        <taxon>Cucujiformia</taxon>
        <taxon>Tenebrionidae</taxon>
        <taxon>Pimeliinae</taxon>
        <taxon>Asbolus</taxon>
    </lineage>
</organism>
<feature type="domain" description="BACK" evidence="3">
    <location>
        <begin position="259"/>
        <end position="394"/>
    </location>
</feature>
<dbReference type="InterPro" id="IPR011705">
    <property type="entry name" value="BACK"/>
</dbReference>
<evidence type="ECO:0000256" key="1">
    <source>
        <dbReference type="ARBA" id="ARBA00022441"/>
    </source>
</evidence>
<dbReference type="SMART" id="SM00875">
    <property type="entry name" value="BACK"/>
    <property type="match status" value="1"/>
</dbReference>
<gene>
    <name evidence="4" type="ORF">BDFB_001278</name>
</gene>
<evidence type="ECO:0000259" key="3">
    <source>
        <dbReference type="SMART" id="SM00875"/>
    </source>
</evidence>
<feature type="region of interest" description="Disordered" evidence="2">
    <location>
        <begin position="483"/>
        <end position="505"/>
    </location>
</feature>
<proteinExistence type="predicted"/>
<feature type="non-terminal residue" evidence="4">
    <location>
        <position position="1"/>
    </location>
</feature>
<dbReference type="Pfam" id="PF01344">
    <property type="entry name" value="Kelch_1"/>
    <property type="match status" value="1"/>
</dbReference>
<dbReference type="Proteomes" id="UP000292052">
    <property type="component" value="Unassembled WGS sequence"/>
</dbReference>
<dbReference type="PANTHER" id="PTHR22667:SF0">
    <property type="entry name" value="AT01380P-RELATED"/>
    <property type="match status" value="1"/>
</dbReference>
<dbReference type="PANTHER" id="PTHR22667">
    <property type="entry name" value="AT01380P-RELATED"/>
    <property type="match status" value="1"/>
</dbReference>
<keyword evidence="5" id="KW-1185">Reference proteome</keyword>
<dbReference type="SUPFAM" id="SSF117281">
    <property type="entry name" value="Kelch motif"/>
    <property type="match status" value="1"/>
</dbReference>
<feature type="non-terminal residue" evidence="4">
    <location>
        <position position="680"/>
    </location>
</feature>
<evidence type="ECO:0000313" key="5">
    <source>
        <dbReference type="Proteomes" id="UP000292052"/>
    </source>
</evidence>
<dbReference type="InterPro" id="IPR015915">
    <property type="entry name" value="Kelch-typ_b-propeller"/>
</dbReference>
<dbReference type="OrthoDB" id="6350321at2759"/>
<dbReference type="STRING" id="1661398.A0A482V7B7"/>
<dbReference type="InterPro" id="IPR006652">
    <property type="entry name" value="Kelch_1"/>
</dbReference>
<comment type="caution">
    <text evidence="4">The sequence shown here is derived from an EMBL/GenBank/DDBJ whole genome shotgun (WGS) entry which is preliminary data.</text>
</comment>
<reference evidence="4 5" key="1">
    <citation type="submission" date="2017-03" db="EMBL/GenBank/DDBJ databases">
        <title>Genome of the blue death feigning beetle - Asbolus verrucosus.</title>
        <authorList>
            <person name="Rider S.D."/>
        </authorList>
    </citation>
    <scope>NUCLEOTIDE SEQUENCE [LARGE SCALE GENOMIC DNA]</scope>
    <source>
        <strain evidence="4">Butters</strain>
        <tissue evidence="4">Head and leg muscle</tissue>
    </source>
</reference>
<dbReference type="Gene3D" id="2.120.10.80">
    <property type="entry name" value="Kelch-type beta propeller"/>
    <property type="match status" value="1"/>
</dbReference>
<dbReference type="Pfam" id="PF07707">
    <property type="entry name" value="BACK"/>
    <property type="match status" value="1"/>
</dbReference>
<keyword evidence="1" id="KW-0880">Kelch repeat</keyword>
<evidence type="ECO:0000256" key="2">
    <source>
        <dbReference type="SAM" id="MobiDB-lite"/>
    </source>
</evidence>
<sequence>KYRKRLEKEAGSGDNQLIEKNYSKTRLRHSLRKIGIPELHIDKLSQGYGNTKILRKSEAATQTKINYNTLDYFLLPPKKKNSKELCASKSTYPLSSAGDAGNFPFRLTPSGNLKVKSQQVVFESKKLSVLVANPERTEVKVYSEDSSDANTRKKMAYGSGEFSKNSAMDAILSQAGISGLGTIIGDTPVRSTNKVSSEYENKQTSEILNPELNLSRLGYTGNEPIDWNKEKCSATSFAFIYEWMVSEEQSYKYLNRTNVLDIFNSAKYLKIKDLVEQCWAFVDNSDVFNEDTAFLLYVDAKSKNVEEVRELMIPRIQDFFLILVSSQDWLELGVEDVKNLLSSNYIRINCEMEVFMSAVRWLKYNWASRDKNKYEVLNCVRFGNLAPWQLVDIKRNPENPEFMELAKDPAICKLIDDGLAFVIIKYWYGQENDDFQHWNSVLGLQEPPPRNWSGLDKTYFTYREFLIYLDQYRRNQLIEKNKPKASHDKKIGASSGNVMSPEEPVPSMEDFLSKKKLRLVGGIDPRDDEIRGNARIVDTVWSFDPAKRTWFTETSLGMRRRNFGLVTCQQKMYAIGGFNDISGSLQAVERFDPKRSVWEFVAPMQHARAGVACVKYRNYIWAAGGTIDLKKNTLLDVVESYDVNADQCLGQRYSLFTSCFIRARRRNSSASIANIERINK</sequence>
<protein>
    <submittedName>
        <fullName evidence="4">Kelch repeat and BTB domain-containing protein 12</fullName>
    </submittedName>
</protein>
<dbReference type="EMBL" id="QDEB01132477">
    <property type="protein sequence ID" value="RZB38935.1"/>
    <property type="molecule type" value="Genomic_DNA"/>
</dbReference>
<dbReference type="Gene3D" id="1.25.40.420">
    <property type="match status" value="1"/>
</dbReference>
<dbReference type="SMART" id="SM00612">
    <property type="entry name" value="Kelch"/>
    <property type="match status" value="2"/>
</dbReference>
<accession>A0A482V7B7</accession>
<dbReference type="AlphaFoldDB" id="A0A482V7B7"/>
<evidence type="ECO:0000313" key="4">
    <source>
        <dbReference type="EMBL" id="RZB38935.1"/>
    </source>
</evidence>